<keyword evidence="5" id="KW-0479">Metal-binding</keyword>
<evidence type="ECO:0000256" key="8">
    <source>
        <dbReference type="ARBA" id="ARBA00022837"/>
    </source>
</evidence>
<dbReference type="FunFam" id="3.20.20.80:FF:000120">
    <property type="entry name" value="Alpha-amylase A"/>
    <property type="match status" value="1"/>
</dbReference>
<dbReference type="SUPFAM" id="SSF51011">
    <property type="entry name" value="Glycosyl hydrolase domain"/>
    <property type="match status" value="1"/>
</dbReference>
<dbReference type="CDD" id="cd11319">
    <property type="entry name" value="AmyAc_euk_AmyA"/>
    <property type="match status" value="1"/>
</dbReference>
<evidence type="ECO:0000256" key="5">
    <source>
        <dbReference type="ARBA" id="ARBA00022723"/>
    </source>
</evidence>
<feature type="region of interest" description="Disordered" evidence="16">
    <location>
        <begin position="472"/>
        <end position="496"/>
    </location>
</feature>
<feature type="binding site" evidence="15">
    <location>
        <position position="199"/>
    </location>
    <ligand>
        <name>substrate</name>
    </ligand>
</feature>
<dbReference type="InterPro" id="IPR013777">
    <property type="entry name" value="A-amylase-like"/>
</dbReference>
<evidence type="ECO:0000256" key="12">
    <source>
        <dbReference type="ARBA" id="ARBA00023295"/>
    </source>
</evidence>
<evidence type="ECO:0000256" key="9">
    <source>
        <dbReference type="ARBA" id="ARBA00023157"/>
    </source>
</evidence>
<evidence type="ECO:0000256" key="2">
    <source>
        <dbReference type="ARBA" id="ARBA00001913"/>
    </source>
</evidence>
<feature type="disulfide bond" evidence="14">
    <location>
        <begin position="145"/>
        <end position="159"/>
    </location>
</feature>
<keyword evidence="12" id="KW-0326">Glycosidase</keyword>
<keyword evidence="7 18" id="KW-0378">Hydrolase</keyword>
<dbReference type="FunCoup" id="A0A165DLH8">
    <property type="interactions" value="139"/>
</dbReference>
<dbReference type="SMART" id="SM00642">
    <property type="entry name" value="Aamy"/>
    <property type="match status" value="1"/>
</dbReference>
<dbReference type="OrthoDB" id="204980at2759"/>
<dbReference type="Pfam" id="PF09260">
    <property type="entry name" value="A_amylase_dom_C"/>
    <property type="match status" value="1"/>
</dbReference>
<dbReference type="InParanoid" id="A0A165DLH8"/>
<name>A0A165DLH8_9APHY</name>
<keyword evidence="11" id="KW-0119">Carbohydrate metabolism</keyword>
<dbReference type="PANTHER" id="PTHR10357:SF215">
    <property type="entry name" value="ALPHA-AMYLASE 1"/>
    <property type="match status" value="1"/>
</dbReference>
<evidence type="ECO:0000256" key="6">
    <source>
        <dbReference type="ARBA" id="ARBA00022729"/>
    </source>
</evidence>
<evidence type="ECO:0000256" key="10">
    <source>
        <dbReference type="ARBA" id="ARBA00023180"/>
    </source>
</evidence>
<evidence type="ECO:0000256" key="13">
    <source>
        <dbReference type="PIRSR" id="PIRSR001024-2"/>
    </source>
</evidence>
<dbReference type="InterPro" id="IPR013780">
    <property type="entry name" value="Glyco_hydro_b"/>
</dbReference>
<keyword evidence="10" id="KW-0325">Glycoprotein</keyword>
<dbReference type="InterPro" id="IPR006047">
    <property type="entry name" value="GH13_cat_dom"/>
</dbReference>
<dbReference type="PANTHER" id="PTHR10357">
    <property type="entry name" value="ALPHA-AMYLASE FAMILY MEMBER"/>
    <property type="match status" value="1"/>
</dbReference>
<feature type="binding site" evidence="15">
    <location>
        <position position="229"/>
    </location>
    <ligand>
        <name>substrate</name>
    </ligand>
</feature>
<dbReference type="EC" id="3.2.1.1" evidence="4"/>
<keyword evidence="19" id="KW-1185">Reference proteome</keyword>
<dbReference type="PIRSF" id="PIRSF001024">
    <property type="entry name" value="Alph-amyl_fung"/>
    <property type="match status" value="1"/>
</dbReference>
<evidence type="ECO:0000256" key="11">
    <source>
        <dbReference type="ARBA" id="ARBA00023277"/>
    </source>
</evidence>
<comment type="catalytic activity">
    <reaction evidence="1">
        <text>Endohydrolysis of (1-&gt;4)-alpha-D-glucosidic linkages in polysaccharides containing three or more (1-&gt;4)-alpha-linked D-glucose units.</text>
        <dbReference type="EC" id="3.2.1.1"/>
    </reaction>
</comment>
<reference evidence="18 19" key="1">
    <citation type="journal article" date="2016" name="Mol. Biol. Evol.">
        <title>Comparative Genomics of Early-Diverging Mushroom-Forming Fungi Provides Insights into the Origins of Lignocellulose Decay Capabilities.</title>
        <authorList>
            <person name="Nagy L.G."/>
            <person name="Riley R."/>
            <person name="Tritt A."/>
            <person name="Adam C."/>
            <person name="Daum C."/>
            <person name="Floudas D."/>
            <person name="Sun H."/>
            <person name="Yadav J.S."/>
            <person name="Pangilinan J."/>
            <person name="Larsson K.H."/>
            <person name="Matsuura K."/>
            <person name="Barry K."/>
            <person name="Labutti K."/>
            <person name="Kuo R."/>
            <person name="Ohm R.A."/>
            <person name="Bhattacharya S.S."/>
            <person name="Shirouzu T."/>
            <person name="Yoshinaga Y."/>
            <person name="Martin F.M."/>
            <person name="Grigoriev I.V."/>
            <person name="Hibbett D.S."/>
        </authorList>
    </citation>
    <scope>NUCLEOTIDE SEQUENCE [LARGE SCALE GENOMIC DNA]</scope>
    <source>
        <strain evidence="18 19">93-53</strain>
    </source>
</reference>
<keyword evidence="6" id="KW-0732">Signal</keyword>
<evidence type="ECO:0000256" key="3">
    <source>
        <dbReference type="ARBA" id="ARBA00008061"/>
    </source>
</evidence>
<feature type="binding site" evidence="15">
    <location>
        <position position="293"/>
    </location>
    <ligand>
        <name>substrate</name>
    </ligand>
</feature>
<feature type="domain" description="Glycosyl hydrolase family 13 catalytic" evidence="17">
    <location>
        <begin position="21"/>
        <end position="365"/>
    </location>
</feature>
<dbReference type="Gene3D" id="3.20.20.80">
    <property type="entry name" value="Glycosidases"/>
    <property type="match status" value="1"/>
</dbReference>
<evidence type="ECO:0000256" key="16">
    <source>
        <dbReference type="SAM" id="MobiDB-lite"/>
    </source>
</evidence>
<dbReference type="EMBL" id="KV427632">
    <property type="protein sequence ID" value="KZT05147.1"/>
    <property type="molecule type" value="Genomic_DNA"/>
</dbReference>
<protein>
    <recommendedName>
        <fullName evidence="4">alpha-amylase</fullName>
        <ecNumber evidence="4">3.2.1.1</ecNumber>
    </recommendedName>
</protein>
<dbReference type="GO" id="GO:0004556">
    <property type="term" value="F:alpha-amylase activity"/>
    <property type="evidence" value="ECO:0007669"/>
    <property type="project" value="UniProtKB-EC"/>
</dbReference>
<feature type="binding site" evidence="15">
    <location>
        <position position="78"/>
    </location>
    <ligand>
        <name>substrate</name>
    </ligand>
</feature>
<dbReference type="STRING" id="1314785.A0A165DLH8"/>
<evidence type="ECO:0000313" key="19">
    <source>
        <dbReference type="Proteomes" id="UP000076871"/>
    </source>
</evidence>
<evidence type="ECO:0000313" key="18">
    <source>
        <dbReference type="EMBL" id="KZT05147.1"/>
    </source>
</evidence>
<dbReference type="AlphaFoldDB" id="A0A165DLH8"/>
<evidence type="ECO:0000256" key="15">
    <source>
        <dbReference type="PIRSR" id="PIRSR001024-5"/>
    </source>
</evidence>
<keyword evidence="8" id="KW-0106">Calcium</keyword>
<proteinExistence type="inferred from homology"/>
<evidence type="ECO:0000256" key="1">
    <source>
        <dbReference type="ARBA" id="ARBA00000548"/>
    </source>
</evidence>
<feature type="compositionally biased region" description="Low complexity" evidence="16">
    <location>
        <begin position="475"/>
        <end position="491"/>
    </location>
</feature>
<evidence type="ECO:0000256" key="14">
    <source>
        <dbReference type="PIRSR" id="PIRSR001024-4"/>
    </source>
</evidence>
<dbReference type="GO" id="GO:0005509">
    <property type="term" value="F:calcium ion binding"/>
    <property type="evidence" value="ECO:0007669"/>
    <property type="project" value="InterPro"/>
</dbReference>
<comment type="similarity">
    <text evidence="3">Belongs to the glycosyl hydrolase 13 family.</text>
</comment>
<feature type="site" description="Transition state stabilizer" evidence="13">
    <location>
        <position position="293"/>
    </location>
</feature>
<evidence type="ECO:0000259" key="17">
    <source>
        <dbReference type="SMART" id="SM00642"/>
    </source>
</evidence>
<comment type="cofactor">
    <cofactor evidence="2">
        <name>Ca(2+)</name>
        <dbReference type="ChEBI" id="CHEBI:29108"/>
    </cofactor>
</comment>
<dbReference type="Proteomes" id="UP000076871">
    <property type="component" value="Unassembled WGS sequence"/>
</dbReference>
<dbReference type="Gene3D" id="2.60.40.1180">
    <property type="entry name" value="Golgi alpha-mannosidase II"/>
    <property type="match status" value="1"/>
</dbReference>
<dbReference type="InterPro" id="IPR017853">
    <property type="entry name" value="GH"/>
</dbReference>
<dbReference type="GeneID" id="63828654"/>
<keyword evidence="9 14" id="KW-1015">Disulfide bond</keyword>
<dbReference type="Pfam" id="PF00128">
    <property type="entry name" value="Alpha-amylase"/>
    <property type="match status" value="1"/>
</dbReference>
<dbReference type="GO" id="GO:0016052">
    <property type="term" value="P:carbohydrate catabolic process"/>
    <property type="evidence" value="ECO:0007669"/>
    <property type="project" value="InterPro"/>
</dbReference>
<dbReference type="RefSeq" id="XP_040762887.1">
    <property type="nucleotide sequence ID" value="XM_040911626.1"/>
</dbReference>
<gene>
    <name evidence="18" type="ORF">LAESUDRAFT_750808</name>
</gene>
<evidence type="ECO:0000256" key="4">
    <source>
        <dbReference type="ARBA" id="ARBA00012595"/>
    </source>
</evidence>
<dbReference type="SUPFAM" id="SSF51445">
    <property type="entry name" value="(Trans)glycosidases"/>
    <property type="match status" value="1"/>
</dbReference>
<sequence length="520" mass="56726">MSSSRTFSAPVRCAPKPDIALVSPRCVASRKYCGGTWKGIESRLDYIQHMGFDAVWISPIVANIEGETYYGEAYPGYWPVDQNALNGHFGTASDLTSLSSALHSRGMYLMLDLTINHLAGTSPPPTLNYSSFTPFSSSSDFHRFCWITEESNQTDVEQCWLGDAHLPLADVDTEDAGIVDFFGAWVGGLVRTYGADGVRIGTVRNVRKTFWPGFAKASGVFTIGEVLDGDVQYVSAYTQVLDSVLDYPTFYPLVKAFNSTNSDLTELANTYQAVQDSYKYGAFSSGTFLENQDSPRFQSYTTDEALVKNAITWPFVGDGVPILYYGQEQGFKGGNNPDNHEALWLSDYNENSSLVMHVKALNAARKAAMAANESIFLTTPVAILDAEKTRMMTWKPPMLGLFTNNGSDTSPKWEVPETYAPGLELIDVLSCNNYIADSNGRFTVNGQNGMPQVILPMDKAFNKSYCEELKKPVRSSGSSTSSSPGAEHSSGPTSAASSRQSSVLALILVGMTVLLSLGMY</sequence>
<organism evidence="18 19">
    <name type="scientific">Laetiporus sulphureus 93-53</name>
    <dbReference type="NCBI Taxonomy" id="1314785"/>
    <lineage>
        <taxon>Eukaryota</taxon>
        <taxon>Fungi</taxon>
        <taxon>Dikarya</taxon>
        <taxon>Basidiomycota</taxon>
        <taxon>Agaricomycotina</taxon>
        <taxon>Agaricomycetes</taxon>
        <taxon>Polyporales</taxon>
        <taxon>Laetiporus</taxon>
    </lineage>
</organism>
<accession>A0A165DLH8</accession>
<evidence type="ECO:0000256" key="7">
    <source>
        <dbReference type="ARBA" id="ARBA00022801"/>
    </source>
</evidence>
<feature type="binding site" evidence="15">
    <location>
        <position position="117"/>
    </location>
    <ligand>
        <name>substrate</name>
    </ligand>
</feature>
<feature type="disulfide bond" evidence="14">
    <location>
        <begin position="431"/>
        <end position="466"/>
    </location>
</feature>
<dbReference type="InterPro" id="IPR015340">
    <property type="entry name" value="A_amylase_C_dom"/>
</dbReference>